<dbReference type="PROSITE" id="PS51318">
    <property type="entry name" value="TAT"/>
    <property type="match status" value="1"/>
</dbReference>
<dbReference type="Proteomes" id="UP001220022">
    <property type="component" value="Unassembled WGS sequence"/>
</dbReference>
<gene>
    <name evidence="1" type="ORF">P2L57_10370</name>
</gene>
<evidence type="ECO:0000313" key="1">
    <source>
        <dbReference type="EMBL" id="MDF2256118.1"/>
    </source>
</evidence>
<accession>A0ABT5YWZ2</accession>
<dbReference type="EMBL" id="JARHTQ010000005">
    <property type="protein sequence ID" value="MDF2256118.1"/>
    <property type="molecule type" value="Genomic_DNA"/>
</dbReference>
<dbReference type="RefSeq" id="WP_275811719.1">
    <property type="nucleotide sequence ID" value="NZ_BAAANM010000015.1"/>
</dbReference>
<organism evidence="1 2">
    <name type="scientific">Streptantibioticus ferralitis</name>
    <dbReference type="NCBI Taxonomy" id="236510"/>
    <lineage>
        <taxon>Bacteria</taxon>
        <taxon>Bacillati</taxon>
        <taxon>Actinomycetota</taxon>
        <taxon>Actinomycetes</taxon>
        <taxon>Kitasatosporales</taxon>
        <taxon>Streptomycetaceae</taxon>
        <taxon>Streptantibioticus</taxon>
    </lineage>
</organism>
<dbReference type="InterPro" id="IPR006311">
    <property type="entry name" value="TAT_signal"/>
</dbReference>
<dbReference type="InterPro" id="IPR045383">
    <property type="entry name" value="DUF6528"/>
</dbReference>
<proteinExistence type="predicted"/>
<dbReference type="SUPFAM" id="SSF50969">
    <property type="entry name" value="YVTN repeat-like/Quinoprotein amine dehydrogenase"/>
    <property type="match status" value="1"/>
</dbReference>
<keyword evidence="2" id="KW-1185">Reference proteome</keyword>
<evidence type="ECO:0000313" key="2">
    <source>
        <dbReference type="Proteomes" id="UP001220022"/>
    </source>
</evidence>
<protein>
    <submittedName>
        <fullName evidence="1">DUF6528 family protein</fullName>
    </submittedName>
</protein>
<dbReference type="Pfam" id="PF20138">
    <property type="entry name" value="DUF6528"/>
    <property type="match status" value="1"/>
</dbReference>
<reference evidence="1 2" key="1">
    <citation type="submission" date="2023-03" db="EMBL/GenBank/DDBJ databases">
        <title>Draft genome sequence of type strain Streptomyces ferralitis JCM 14344.</title>
        <authorList>
            <person name="Klaysubun C."/>
            <person name="Duangmal K."/>
        </authorList>
    </citation>
    <scope>NUCLEOTIDE SEQUENCE [LARGE SCALE GENOMIC DNA]</scope>
    <source>
        <strain evidence="1 2">JCM 14344</strain>
    </source>
</reference>
<sequence>MTARRRQRQPVERSRRAVLGMVAMALTTGAAPASALATRRSPRIDPPAKSRSLLLAADQASERVLVLDPHDESWEDRGRRAQRSAARAALWSWSPADDGSLNALNPQRSWRNVSEAKHRVVNGRQWLLTCASGGLAAMVSYPHGDVAWAALVGGNTHSLELLPNGNVAVAASTGGFIRIYTASQGPRSAGYVQFDLPGAHGVQWDNANDTLWALGESELIGLKVDGTDARPEVEAGATVSLSDRGGHDLAAVAKDGNRLWVTTTHHVRQYSISEDAFVAYPGQRGIDRAGVKSVGDDPDTGQVLTVTPQSGNPCQWCTSTIDFHSPDGRQDTAGASLYKARWLLPSDADGE</sequence>
<dbReference type="InterPro" id="IPR011044">
    <property type="entry name" value="Quino_amine_DH_bsu"/>
</dbReference>
<comment type="caution">
    <text evidence="1">The sequence shown here is derived from an EMBL/GenBank/DDBJ whole genome shotgun (WGS) entry which is preliminary data.</text>
</comment>
<name>A0ABT5YWZ2_9ACTN</name>